<dbReference type="Proteomes" id="UP000307440">
    <property type="component" value="Unassembled WGS sequence"/>
</dbReference>
<keyword evidence="2" id="KW-1185">Reference proteome</keyword>
<evidence type="ECO:0000313" key="1">
    <source>
        <dbReference type="EMBL" id="TFK20693.1"/>
    </source>
</evidence>
<accession>A0A5C3KL92</accession>
<dbReference type="OrthoDB" id="2553626at2759"/>
<dbReference type="AlphaFoldDB" id="A0A5C3KL92"/>
<dbReference type="STRING" id="230819.A0A5C3KL92"/>
<name>A0A5C3KL92_COPMA</name>
<protein>
    <submittedName>
        <fullName evidence="1">Uncharacterized protein</fullName>
    </submittedName>
</protein>
<sequence>MRKESGDWLVDSLREGLAPAIGGISRDLRVRLRRGTLAALLSTRSNDHATRPRSQITKRTLGRMRRLTLHASALNNDEYDGYTRSLKELAEVDGEAGGDDSDEYFERLGIGVREVRAWLRGRYPALGAQTIESILKFFSPSLGQGDTLTGGQFFAVLRLVTHVQQGKELDRDLAFVQGGCSFSCSFLG</sequence>
<organism evidence="1 2">
    <name type="scientific">Coprinopsis marcescibilis</name>
    <name type="common">Agaric fungus</name>
    <name type="synonym">Psathyrella marcescibilis</name>
    <dbReference type="NCBI Taxonomy" id="230819"/>
    <lineage>
        <taxon>Eukaryota</taxon>
        <taxon>Fungi</taxon>
        <taxon>Dikarya</taxon>
        <taxon>Basidiomycota</taxon>
        <taxon>Agaricomycotina</taxon>
        <taxon>Agaricomycetes</taxon>
        <taxon>Agaricomycetidae</taxon>
        <taxon>Agaricales</taxon>
        <taxon>Agaricineae</taxon>
        <taxon>Psathyrellaceae</taxon>
        <taxon>Coprinopsis</taxon>
    </lineage>
</organism>
<evidence type="ECO:0000313" key="2">
    <source>
        <dbReference type="Proteomes" id="UP000307440"/>
    </source>
</evidence>
<reference evidence="1 2" key="1">
    <citation type="journal article" date="2019" name="Nat. Ecol. Evol.">
        <title>Megaphylogeny resolves global patterns of mushroom evolution.</title>
        <authorList>
            <person name="Varga T."/>
            <person name="Krizsan K."/>
            <person name="Foldi C."/>
            <person name="Dima B."/>
            <person name="Sanchez-Garcia M."/>
            <person name="Sanchez-Ramirez S."/>
            <person name="Szollosi G.J."/>
            <person name="Szarkandi J.G."/>
            <person name="Papp V."/>
            <person name="Albert L."/>
            <person name="Andreopoulos W."/>
            <person name="Angelini C."/>
            <person name="Antonin V."/>
            <person name="Barry K.W."/>
            <person name="Bougher N.L."/>
            <person name="Buchanan P."/>
            <person name="Buyck B."/>
            <person name="Bense V."/>
            <person name="Catcheside P."/>
            <person name="Chovatia M."/>
            <person name="Cooper J."/>
            <person name="Damon W."/>
            <person name="Desjardin D."/>
            <person name="Finy P."/>
            <person name="Geml J."/>
            <person name="Haridas S."/>
            <person name="Hughes K."/>
            <person name="Justo A."/>
            <person name="Karasinski D."/>
            <person name="Kautmanova I."/>
            <person name="Kiss B."/>
            <person name="Kocsube S."/>
            <person name="Kotiranta H."/>
            <person name="LaButti K.M."/>
            <person name="Lechner B.E."/>
            <person name="Liimatainen K."/>
            <person name="Lipzen A."/>
            <person name="Lukacs Z."/>
            <person name="Mihaltcheva S."/>
            <person name="Morgado L.N."/>
            <person name="Niskanen T."/>
            <person name="Noordeloos M.E."/>
            <person name="Ohm R.A."/>
            <person name="Ortiz-Santana B."/>
            <person name="Ovrebo C."/>
            <person name="Racz N."/>
            <person name="Riley R."/>
            <person name="Savchenko A."/>
            <person name="Shiryaev A."/>
            <person name="Soop K."/>
            <person name="Spirin V."/>
            <person name="Szebenyi C."/>
            <person name="Tomsovsky M."/>
            <person name="Tulloss R.E."/>
            <person name="Uehling J."/>
            <person name="Grigoriev I.V."/>
            <person name="Vagvolgyi C."/>
            <person name="Papp T."/>
            <person name="Martin F.M."/>
            <person name="Miettinen O."/>
            <person name="Hibbett D.S."/>
            <person name="Nagy L.G."/>
        </authorList>
    </citation>
    <scope>NUCLEOTIDE SEQUENCE [LARGE SCALE GENOMIC DNA]</scope>
    <source>
        <strain evidence="1 2">CBS 121175</strain>
    </source>
</reference>
<dbReference type="EMBL" id="ML210291">
    <property type="protein sequence ID" value="TFK20693.1"/>
    <property type="molecule type" value="Genomic_DNA"/>
</dbReference>
<proteinExistence type="predicted"/>
<gene>
    <name evidence="1" type="ORF">FA15DRAFT_114892</name>
</gene>